<dbReference type="Pfam" id="PF02733">
    <property type="entry name" value="Dak1"/>
    <property type="match status" value="1"/>
</dbReference>
<dbReference type="Gene3D" id="3.40.50.10440">
    <property type="entry name" value="Dihydroxyacetone kinase, domain 1"/>
    <property type="match status" value="1"/>
</dbReference>
<dbReference type="InterPro" id="IPR050861">
    <property type="entry name" value="Dihydroxyacetone_Kinase"/>
</dbReference>
<keyword evidence="2" id="KW-0547">Nucleotide-binding</keyword>
<dbReference type="GO" id="GO:0019563">
    <property type="term" value="P:glycerol catabolic process"/>
    <property type="evidence" value="ECO:0007669"/>
    <property type="project" value="TreeGrafter"/>
</dbReference>
<protein>
    <submittedName>
        <fullName evidence="8">Dihydroxyacetone kinase</fullName>
    </submittedName>
</protein>
<dbReference type="SUPFAM" id="SSF101473">
    <property type="entry name" value="DhaL-like"/>
    <property type="match status" value="1"/>
</dbReference>
<proteinExistence type="predicted"/>
<dbReference type="SMART" id="SM01120">
    <property type="entry name" value="Dak2"/>
    <property type="match status" value="1"/>
</dbReference>
<evidence type="ECO:0000313" key="8">
    <source>
        <dbReference type="EMBL" id="BCK74563.1"/>
    </source>
</evidence>
<dbReference type="InterPro" id="IPR004006">
    <property type="entry name" value="DhaK_dom"/>
</dbReference>
<evidence type="ECO:0000256" key="2">
    <source>
        <dbReference type="ARBA" id="ARBA00022741"/>
    </source>
</evidence>
<dbReference type="SUPFAM" id="SSF82549">
    <property type="entry name" value="DAK1/DegV-like"/>
    <property type="match status" value="1"/>
</dbReference>
<dbReference type="AlphaFoldDB" id="A0AB33I7K1"/>
<reference evidence="8 9" key="1">
    <citation type="journal article" date="2011" name="Microbiology">
        <title>Transcriptome response to different carbon sources in Acetobacter aceti.</title>
        <authorList>
            <person name="Sakurai K."/>
            <person name="Arai H."/>
            <person name="Ishii M."/>
            <person name="Igarashi Y."/>
        </authorList>
    </citation>
    <scope>NUCLEOTIDE SEQUENCE [LARGE SCALE GENOMIC DNA]</scope>
    <source>
        <strain evidence="8 9">NBRC 14818</strain>
    </source>
</reference>
<dbReference type="EMBL" id="AP023410">
    <property type="protein sequence ID" value="BCK74563.1"/>
    <property type="molecule type" value="Genomic_DNA"/>
</dbReference>
<dbReference type="PANTHER" id="PTHR28629:SF4">
    <property type="entry name" value="TRIOKINASE_FMN CYCLASE"/>
    <property type="match status" value="1"/>
</dbReference>
<keyword evidence="1" id="KW-0808">Transferase</keyword>
<organism evidence="8 9">
    <name type="scientific">Acetobacter aceti NBRC 14818</name>
    <dbReference type="NCBI Taxonomy" id="887700"/>
    <lineage>
        <taxon>Bacteria</taxon>
        <taxon>Pseudomonadati</taxon>
        <taxon>Pseudomonadota</taxon>
        <taxon>Alphaproteobacteria</taxon>
        <taxon>Acetobacterales</taxon>
        <taxon>Acetobacteraceae</taxon>
        <taxon>Acetobacter</taxon>
        <taxon>Acetobacter subgen. Acetobacter</taxon>
    </lineage>
</organism>
<evidence type="ECO:0000259" key="7">
    <source>
        <dbReference type="PROSITE" id="PS51481"/>
    </source>
</evidence>
<dbReference type="InterPro" id="IPR004007">
    <property type="entry name" value="DhaL_dom"/>
</dbReference>
<accession>A0AB33I7K1</accession>
<sequence>MTGTNKKKETKPMKRFFNSRETLVTESLDGLLRSSMGQHLCRLDGYPEIKVVLRKERNPEHVAIISGGGSGHEPAHAGFVGEGMLDAAVCGSVFASPGVDAVLAAILAVSRKAGCLLVIKSYTGDRLNFTLAAEQARDMGIPVETVIVGDDIALPGSRYPRGLAGTVLVQKIAGHAASQGEPLEVVARKAREAAEKIASIGLSLTDCNAYDTAHETRLEKGQAELGLGIHGEPGAQQIDVAKADSLMEQAAAALQKALPGGEKKYALLLNMLGSVPPVEMTLLLEAFAKTPLAKQVELIIGPAPVMTALDMNGFSLTVIELTDDIAEALKAFVEPPAWPGVAIFGKPALRRMPALPKTFETAPSSNPQLEALMRIGAEALIANADSLNALDAKIGDGDAGSTFAEAAKEILNALDRLPLADPHALFSTIGRVLARHTGGSSGALLSVLFSTAGRSTSSWAVALQEGLGAMQTLGGAKPGDRTMIDAIDPALKALAEGGSLRDAATAARKGADATRKMGKAQAGRASYVPESQMNDVPDPGAEAIARLLEAMSASS</sequence>
<dbReference type="GO" id="GO:0005829">
    <property type="term" value="C:cytosol"/>
    <property type="evidence" value="ECO:0007669"/>
    <property type="project" value="TreeGrafter"/>
</dbReference>
<dbReference type="Gene3D" id="1.25.40.340">
    <property type="match status" value="1"/>
</dbReference>
<dbReference type="PROSITE" id="PS51481">
    <property type="entry name" value="DHAK"/>
    <property type="match status" value="1"/>
</dbReference>
<keyword evidence="9" id="KW-1185">Reference proteome</keyword>
<evidence type="ECO:0000256" key="4">
    <source>
        <dbReference type="ARBA" id="ARBA00022840"/>
    </source>
</evidence>
<dbReference type="Pfam" id="PF02734">
    <property type="entry name" value="Dak2"/>
    <property type="match status" value="1"/>
</dbReference>
<dbReference type="Proteomes" id="UP000516424">
    <property type="component" value="Chromosome"/>
</dbReference>
<feature type="region of interest" description="Disordered" evidence="5">
    <location>
        <begin position="506"/>
        <end position="536"/>
    </location>
</feature>
<evidence type="ECO:0000256" key="1">
    <source>
        <dbReference type="ARBA" id="ARBA00022679"/>
    </source>
</evidence>
<dbReference type="FunFam" id="3.40.50.10440:FF:000001">
    <property type="entry name" value="Dihydroxyacetone kinase, DhaK subunit"/>
    <property type="match status" value="1"/>
</dbReference>
<evidence type="ECO:0000256" key="5">
    <source>
        <dbReference type="SAM" id="MobiDB-lite"/>
    </source>
</evidence>
<evidence type="ECO:0000259" key="6">
    <source>
        <dbReference type="PROSITE" id="PS51480"/>
    </source>
</evidence>
<gene>
    <name evidence="8" type="ORF">EMQ_0169</name>
</gene>
<name>A0AB33I7K1_ACEAC</name>
<dbReference type="GO" id="GO:0004371">
    <property type="term" value="F:glycerone kinase activity"/>
    <property type="evidence" value="ECO:0007669"/>
    <property type="project" value="InterPro"/>
</dbReference>
<evidence type="ECO:0000256" key="3">
    <source>
        <dbReference type="ARBA" id="ARBA00022777"/>
    </source>
</evidence>
<keyword evidence="4" id="KW-0067">ATP-binding</keyword>
<dbReference type="GO" id="GO:0005524">
    <property type="term" value="F:ATP binding"/>
    <property type="evidence" value="ECO:0007669"/>
    <property type="project" value="UniProtKB-KW"/>
</dbReference>
<feature type="domain" description="DhaL" evidence="6">
    <location>
        <begin position="367"/>
        <end position="553"/>
    </location>
</feature>
<dbReference type="RefSeq" id="WP_010668108.1">
    <property type="nucleotide sequence ID" value="NZ_AP023410.1"/>
</dbReference>
<keyword evidence="3 8" id="KW-0418">Kinase</keyword>
<dbReference type="Gene3D" id="3.30.1180.20">
    <property type="entry name" value="Dihydroxyacetone kinase, domain 2"/>
    <property type="match status" value="1"/>
</dbReference>
<dbReference type="PROSITE" id="PS51480">
    <property type="entry name" value="DHAL"/>
    <property type="match status" value="1"/>
</dbReference>
<dbReference type="PANTHER" id="PTHR28629">
    <property type="entry name" value="TRIOKINASE/FMN CYCLASE"/>
    <property type="match status" value="1"/>
</dbReference>
<dbReference type="FunFam" id="1.25.40.340:FF:000002">
    <property type="entry name" value="Dihydroxyacetone kinase, L subunit"/>
    <property type="match status" value="1"/>
</dbReference>
<dbReference type="InterPro" id="IPR036117">
    <property type="entry name" value="DhaL_dom_sf"/>
</dbReference>
<feature type="domain" description="DhaK" evidence="7">
    <location>
        <begin position="19"/>
        <end position="338"/>
    </location>
</feature>
<evidence type="ECO:0000313" key="9">
    <source>
        <dbReference type="Proteomes" id="UP000516424"/>
    </source>
</evidence>